<dbReference type="EMBL" id="JAENHP010000001">
    <property type="protein sequence ID" value="MBM2614346.1"/>
    <property type="molecule type" value="Genomic_DNA"/>
</dbReference>
<dbReference type="InterPro" id="IPR016193">
    <property type="entry name" value="Cytidine_deaminase-like"/>
</dbReference>
<dbReference type="Gene3D" id="3.40.140.10">
    <property type="entry name" value="Cytidine Deaminase, domain 2"/>
    <property type="match status" value="1"/>
</dbReference>
<organism evidence="4 5">
    <name type="scientific">Paractinoplanes ovalisporus</name>
    <dbReference type="NCBI Taxonomy" id="2810368"/>
    <lineage>
        <taxon>Bacteria</taxon>
        <taxon>Bacillati</taxon>
        <taxon>Actinomycetota</taxon>
        <taxon>Actinomycetes</taxon>
        <taxon>Micromonosporales</taxon>
        <taxon>Micromonosporaceae</taxon>
        <taxon>Paractinoplanes</taxon>
    </lineage>
</organism>
<dbReference type="Proteomes" id="UP000632138">
    <property type="component" value="Unassembled WGS sequence"/>
</dbReference>
<dbReference type="PANTHER" id="PTHR11079">
    <property type="entry name" value="CYTOSINE DEAMINASE FAMILY MEMBER"/>
    <property type="match status" value="1"/>
</dbReference>
<keyword evidence="5" id="KW-1185">Reference proteome</keyword>
<evidence type="ECO:0000256" key="2">
    <source>
        <dbReference type="ARBA" id="ARBA00022833"/>
    </source>
</evidence>
<sequence>MTIVTSSGINAIDEAYLERAVALAWDARKRGDHPFGALLVAADGTVAEALNSTVTQSDPTGHAETNLVRVAGGWGMAVLGESTLYTSTEPCAMCAGAIYWSGIGRMVFAFASDELSAMVDEEEGVPPLRLSSREVFARGGRPIVVDGPADLASAADVHRGFWR</sequence>
<keyword evidence="1" id="KW-0479">Metal-binding</keyword>
<evidence type="ECO:0000259" key="3">
    <source>
        <dbReference type="PROSITE" id="PS51747"/>
    </source>
</evidence>
<gene>
    <name evidence="4" type="ORF">JIG36_02090</name>
</gene>
<dbReference type="CDD" id="cd01285">
    <property type="entry name" value="nucleoside_deaminase"/>
    <property type="match status" value="1"/>
</dbReference>
<feature type="domain" description="CMP/dCMP-type deaminase" evidence="3">
    <location>
        <begin position="11"/>
        <end position="133"/>
    </location>
</feature>
<comment type="caution">
    <text evidence="4">The sequence shown here is derived from an EMBL/GenBank/DDBJ whole genome shotgun (WGS) entry which is preliminary data.</text>
</comment>
<name>A0ABS2A527_9ACTN</name>
<keyword evidence="2" id="KW-0862">Zinc</keyword>
<dbReference type="PROSITE" id="PS00903">
    <property type="entry name" value="CYT_DCMP_DEAMINASES_1"/>
    <property type="match status" value="1"/>
</dbReference>
<evidence type="ECO:0000313" key="5">
    <source>
        <dbReference type="Proteomes" id="UP000632138"/>
    </source>
</evidence>
<dbReference type="SUPFAM" id="SSF53927">
    <property type="entry name" value="Cytidine deaminase-like"/>
    <property type="match status" value="1"/>
</dbReference>
<evidence type="ECO:0000256" key="1">
    <source>
        <dbReference type="ARBA" id="ARBA00022723"/>
    </source>
</evidence>
<dbReference type="InterPro" id="IPR002125">
    <property type="entry name" value="CMP_dCMP_dom"/>
</dbReference>
<dbReference type="PROSITE" id="PS51747">
    <property type="entry name" value="CYT_DCMP_DEAMINASES_2"/>
    <property type="match status" value="1"/>
</dbReference>
<dbReference type="PANTHER" id="PTHR11079:SF202">
    <property type="entry name" value="TRNA-SPECIFIC ADENOSINE DEAMINASE"/>
    <property type="match status" value="1"/>
</dbReference>
<dbReference type="RefSeq" id="WP_203374246.1">
    <property type="nucleotide sequence ID" value="NZ_JAENHP010000001.1"/>
</dbReference>
<protein>
    <submittedName>
        <fullName evidence="4">Nucleoside deaminase</fullName>
    </submittedName>
</protein>
<accession>A0ABS2A527</accession>
<dbReference type="Pfam" id="PF00383">
    <property type="entry name" value="dCMP_cyt_deam_1"/>
    <property type="match status" value="1"/>
</dbReference>
<proteinExistence type="predicted"/>
<reference evidence="4 5" key="1">
    <citation type="submission" date="2021-01" db="EMBL/GenBank/DDBJ databases">
        <title>Actinoplanes sp. nov. LDG1-06 isolated from lichen.</title>
        <authorList>
            <person name="Saeng-In P."/>
            <person name="Phongsopitanun W."/>
            <person name="Kanchanasin P."/>
            <person name="Yuki M."/>
            <person name="Kudo T."/>
            <person name="Ohkuma M."/>
            <person name="Tanasupawat S."/>
        </authorList>
    </citation>
    <scope>NUCLEOTIDE SEQUENCE [LARGE SCALE GENOMIC DNA]</scope>
    <source>
        <strain evidence="4 5">LDG1-06</strain>
    </source>
</reference>
<dbReference type="InterPro" id="IPR016192">
    <property type="entry name" value="APOBEC/CMP_deaminase_Zn-bd"/>
</dbReference>
<evidence type="ECO:0000313" key="4">
    <source>
        <dbReference type="EMBL" id="MBM2614346.1"/>
    </source>
</evidence>